<accession>A0A8J3A6Y7</accession>
<dbReference type="PROSITE" id="PS51257">
    <property type="entry name" value="PROKAR_LIPOPROTEIN"/>
    <property type="match status" value="1"/>
</dbReference>
<evidence type="ECO:0000313" key="3">
    <source>
        <dbReference type="EMBL" id="GGI04973.1"/>
    </source>
</evidence>
<dbReference type="Gene3D" id="1.10.287.1490">
    <property type="match status" value="1"/>
</dbReference>
<reference evidence="3" key="2">
    <citation type="submission" date="2020-09" db="EMBL/GenBank/DDBJ databases">
        <authorList>
            <person name="Sun Q."/>
            <person name="Zhou Y."/>
        </authorList>
    </citation>
    <scope>NUCLEOTIDE SEQUENCE</scope>
    <source>
        <strain evidence="3">CGMCC 1.14988</strain>
    </source>
</reference>
<name>A0A8J3A6Y7_9ACTN</name>
<protein>
    <submittedName>
        <fullName evidence="3">Uncharacterized protein</fullName>
    </submittedName>
</protein>
<keyword evidence="4" id="KW-1185">Reference proteome</keyword>
<organism evidence="3 4">
    <name type="scientific">Egicoccus halophilus</name>
    <dbReference type="NCBI Taxonomy" id="1670830"/>
    <lineage>
        <taxon>Bacteria</taxon>
        <taxon>Bacillati</taxon>
        <taxon>Actinomycetota</taxon>
        <taxon>Nitriliruptoria</taxon>
        <taxon>Egicoccales</taxon>
        <taxon>Egicoccaceae</taxon>
        <taxon>Egicoccus</taxon>
    </lineage>
</organism>
<keyword evidence="1" id="KW-0175">Coiled coil</keyword>
<evidence type="ECO:0000256" key="2">
    <source>
        <dbReference type="SAM" id="SignalP"/>
    </source>
</evidence>
<feature type="coiled-coil region" evidence="1">
    <location>
        <begin position="80"/>
        <end position="146"/>
    </location>
</feature>
<comment type="caution">
    <text evidence="3">The sequence shown here is derived from an EMBL/GenBank/DDBJ whole genome shotgun (WGS) entry which is preliminary data.</text>
</comment>
<evidence type="ECO:0000256" key="1">
    <source>
        <dbReference type="SAM" id="Coils"/>
    </source>
</evidence>
<gene>
    <name evidence="3" type="ORF">GCM10011354_11760</name>
</gene>
<dbReference type="AlphaFoldDB" id="A0A8J3A6Y7"/>
<dbReference type="EMBL" id="BMHA01000004">
    <property type="protein sequence ID" value="GGI04973.1"/>
    <property type="molecule type" value="Genomic_DNA"/>
</dbReference>
<proteinExistence type="predicted"/>
<keyword evidence="2" id="KW-0732">Signal</keyword>
<dbReference type="Proteomes" id="UP000650511">
    <property type="component" value="Unassembled WGS sequence"/>
</dbReference>
<dbReference type="RefSeq" id="WP_165403959.1">
    <property type="nucleotide sequence ID" value="NZ_BMHA01000004.1"/>
</dbReference>
<reference evidence="3" key="1">
    <citation type="journal article" date="2014" name="Int. J. Syst. Evol. Microbiol.">
        <title>Complete genome sequence of Corynebacterium casei LMG S-19264T (=DSM 44701T), isolated from a smear-ripened cheese.</title>
        <authorList>
            <consortium name="US DOE Joint Genome Institute (JGI-PGF)"/>
            <person name="Walter F."/>
            <person name="Albersmeier A."/>
            <person name="Kalinowski J."/>
            <person name="Ruckert C."/>
        </authorList>
    </citation>
    <scope>NUCLEOTIDE SEQUENCE</scope>
    <source>
        <strain evidence="3">CGMCC 1.14988</strain>
    </source>
</reference>
<sequence>MSLRRWPVPLVALLLVVGGCSPPGDAGQDDAVAELRAELAARSETETALSARVEALESQLDGLRGDRSADERLERTDASLRSLAESIAALDERLEREVRARETVAEDAATAASDLRATLADLQGRLDQAQGETDELRTLYATLRDRVDRMQQG</sequence>
<feature type="signal peptide" evidence="2">
    <location>
        <begin position="1"/>
        <end position="26"/>
    </location>
</feature>
<evidence type="ECO:0000313" key="4">
    <source>
        <dbReference type="Proteomes" id="UP000650511"/>
    </source>
</evidence>
<feature type="chain" id="PRO_5039389696" evidence="2">
    <location>
        <begin position="27"/>
        <end position="153"/>
    </location>
</feature>